<evidence type="ECO:0008006" key="3">
    <source>
        <dbReference type="Google" id="ProtNLM"/>
    </source>
</evidence>
<gene>
    <name evidence="1" type="ORF">Pth03_18800</name>
</gene>
<proteinExistence type="predicted"/>
<reference evidence="1" key="1">
    <citation type="submission" date="2021-01" db="EMBL/GenBank/DDBJ databases">
        <title>Whole genome shotgun sequence of Planotetraspora thailandica NBRC 104271.</title>
        <authorList>
            <person name="Komaki H."/>
            <person name="Tamura T."/>
        </authorList>
    </citation>
    <scope>NUCLEOTIDE SEQUENCE</scope>
    <source>
        <strain evidence="1">NBRC 104271</strain>
    </source>
</reference>
<keyword evidence="2" id="KW-1185">Reference proteome</keyword>
<sequence>MALGHATPTITLNTYVGEWPEPHEKTRRIVDDALGRVPGMCPDKATRR</sequence>
<dbReference type="Proteomes" id="UP000605992">
    <property type="component" value="Unassembled WGS sequence"/>
</dbReference>
<evidence type="ECO:0000313" key="2">
    <source>
        <dbReference type="Proteomes" id="UP000605992"/>
    </source>
</evidence>
<comment type="caution">
    <text evidence="1">The sequence shown here is derived from an EMBL/GenBank/DDBJ whole genome shotgun (WGS) entry which is preliminary data.</text>
</comment>
<accession>A0A8J3V1U7</accession>
<evidence type="ECO:0000313" key="1">
    <source>
        <dbReference type="EMBL" id="GII53491.1"/>
    </source>
</evidence>
<name>A0A8J3V1U7_9ACTN</name>
<dbReference type="AlphaFoldDB" id="A0A8J3V1U7"/>
<protein>
    <recommendedName>
        <fullName evidence="3">Integrase</fullName>
    </recommendedName>
</protein>
<organism evidence="1 2">
    <name type="scientific">Planotetraspora thailandica</name>
    <dbReference type="NCBI Taxonomy" id="487172"/>
    <lineage>
        <taxon>Bacteria</taxon>
        <taxon>Bacillati</taxon>
        <taxon>Actinomycetota</taxon>
        <taxon>Actinomycetes</taxon>
        <taxon>Streptosporangiales</taxon>
        <taxon>Streptosporangiaceae</taxon>
        <taxon>Planotetraspora</taxon>
    </lineage>
</organism>
<dbReference type="EMBL" id="BOOR01000010">
    <property type="protein sequence ID" value="GII53491.1"/>
    <property type="molecule type" value="Genomic_DNA"/>
</dbReference>